<evidence type="ECO:0000256" key="1">
    <source>
        <dbReference type="ARBA" id="ARBA00009199"/>
    </source>
</evidence>
<dbReference type="STRING" id="451379.A0A0N5ANS2"/>
<dbReference type="InterPro" id="IPR036928">
    <property type="entry name" value="AS_sf"/>
</dbReference>
<feature type="active site" description="Acyl-ester intermediate" evidence="3">
    <location>
        <position position="182"/>
    </location>
</feature>
<sequence>MGNIIPVTAYLCYDLFFTELLHSEEVTAEDVLIAYMWKAIEVHDKYNCATEFFVEAFDEAKKLDETWHGKQKPPLFGVPFSVKSNFQMKGYDCTLGLAKYLFLPADEDCSFVSHLRSLGAVPFVYTNVPQGLLSFVCSNAIYGTTKNPFNVERTPGGSSGGEAVLCATGGSAFGIGSDLAGSLRIPAAMCSLITLKPTEGNFAIYFCTRFSVTGSYSGAPGRGRMACSYGYFTRNIEEQKFLLKLTFGYETYIKMVPKMVPICFNEKRFDDTTKRPLRIGYYTDDGYLPPIPACSRVVKDTVPKLEDLGHKLIPFEVPSAQKAATLFFKNIMPDQGQLVNELYSGEPLSPYLKLFALSLRVPLWIRWLVGWMLKWISPQLSTMFLAYMRNLSDLRKTQHATDEYKEEFIKKWMALKLDAIICPSFPVPAVPHEFPSRMSFCGFSTGIYNLLDFPAGVVPTGFVTESDDSAIEQETQWPTGNNIALKVMREASKNSAGLPLSIQVVGLPFQEEECLGVMKIIEEIWSTKNK</sequence>
<dbReference type="SUPFAM" id="SSF75304">
    <property type="entry name" value="Amidase signature (AS) enzymes"/>
    <property type="match status" value="1"/>
</dbReference>
<dbReference type="PANTHER" id="PTHR45847:SF6">
    <property type="entry name" value="FATTY ACID AMIDE HYDROLASE"/>
    <property type="match status" value="1"/>
</dbReference>
<proteinExistence type="inferred from homology"/>
<feature type="active site" description="Charge relay system" evidence="3">
    <location>
        <position position="83"/>
    </location>
</feature>
<dbReference type="GO" id="GO:0017064">
    <property type="term" value="F:fatty acid amide hydrolase activity"/>
    <property type="evidence" value="ECO:0007669"/>
    <property type="project" value="TreeGrafter"/>
</dbReference>
<dbReference type="InterPro" id="IPR023631">
    <property type="entry name" value="Amidase_dom"/>
</dbReference>
<dbReference type="Pfam" id="PF01425">
    <property type="entry name" value="Amidase"/>
    <property type="match status" value="1"/>
</dbReference>
<dbReference type="Gene3D" id="3.90.1300.10">
    <property type="entry name" value="Amidase signature (AS) domain"/>
    <property type="match status" value="1"/>
</dbReference>
<dbReference type="PANTHER" id="PTHR45847">
    <property type="entry name" value="FATTY ACID AMIDE HYDROLASE"/>
    <property type="match status" value="1"/>
</dbReference>
<evidence type="ECO:0000256" key="2">
    <source>
        <dbReference type="ARBA" id="ARBA00022801"/>
    </source>
</evidence>
<evidence type="ECO:0000259" key="4">
    <source>
        <dbReference type="Pfam" id="PF01425"/>
    </source>
</evidence>
<dbReference type="Proteomes" id="UP000046393">
    <property type="component" value="Unplaced"/>
</dbReference>
<evidence type="ECO:0000313" key="6">
    <source>
        <dbReference type="WBParaSite" id="SMUV_0000626901-mRNA-1"/>
    </source>
</evidence>
<comment type="similarity">
    <text evidence="1">Belongs to the amidase family.</text>
</comment>
<evidence type="ECO:0000313" key="5">
    <source>
        <dbReference type="Proteomes" id="UP000046393"/>
    </source>
</evidence>
<protein>
    <submittedName>
        <fullName evidence="6">Amidase domain-containing protein</fullName>
    </submittedName>
</protein>
<reference evidence="6" key="1">
    <citation type="submission" date="2017-02" db="UniProtKB">
        <authorList>
            <consortium name="WormBaseParasite"/>
        </authorList>
    </citation>
    <scope>IDENTIFICATION</scope>
</reference>
<evidence type="ECO:0000256" key="3">
    <source>
        <dbReference type="PIRSR" id="PIRSR001221-1"/>
    </source>
</evidence>
<keyword evidence="2" id="KW-0378">Hydrolase</keyword>
<dbReference type="InterPro" id="IPR052096">
    <property type="entry name" value="Endocannabinoid_amidase"/>
</dbReference>
<dbReference type="FunFam" id="3.90.1300.10:FF:000003">
    <property type="entry name" value="Amidase signature enzyme"/>
    <property type="match status" value="1"/>
</dbReference>
<organism evidence="5 6">
    <name type="scientific">Syphacia muris</name>
    <dbReference type="NCBI Taxonomy" id="451379"/>
    <lineage>
        <taxon>Eukaryota</taxon>
        <taxon>Metazoa</taxon>
        <taxon>Ecdysozoa</taxon>
        <taxon>Nematoda</taxon>
        <taxon>Chromadorea</taxon>
        <taxon>Rhabditida</taxon>
        <taxon>Spirurina</taxon>
        <taxon>Oxyuridomorpha</taxon>
        <taxon>Oxyuroidea</taxon>
        <taxon>Oxyuridae</taxon>
        <taxon>Syphacia</taxon>
    </lineage>
</organism>
<feature type="domain" description="Amidase" evidence="4">
    <location>
        <begin position="31"/>
        <end position="515"/>
    </location>
</feature>
<dbReference type="PIRSF" id="PIRSF001221">
    <property type="entry name" value="Amidase_fungi"/>
    <property type="match status" value="1"/>
</dbReference>
<dbReference type="AlphaFoldDB" id="A0A0N5ANS2"/>
<feature type="active site" description="Charge relay system" evidence="3">
    <location>
        <position position="158"/>
    </location>
</feature>
<dbReference type="GO" id="GO:0004040">
    <property type="term" value="F:amidase activity"/>
    <property type="evidence" value="ECO:0007669"/>
    <property type="project" value="TreeGrafter"/>
</dbReference>
<keyword evidence="5" id="KW-1185">Reference proteome</keyword>
<name>A0A0N5ANS2_9BILA</name>
<dbReference type="GO" id="GO:0009062">
    <property type="term" value="P:fatty acid catabolic process"/>
    <property type="evidence" value="ECO:0007669"/>
    <property type="project" value="TreeGrafter"/>
</dbReference>
<accession>A0A0N5ANS2</accession>
<dbReference type="WBParaSite" id="SMUV_0000626901-mRNA-1">
    <property type="protein sequence ID" value="SMUV_0000626901-mRNA-1"/>
    <property type="gene ID" value="SMUV_0000626901"/>
</dbReference>